<reference evidence="7 8" key="1">
    <citation type="journal article" date="2016" name="Nat. Commun.">
        <title>Thousands of microbial genomes shed light on interconnected biogeochemical processes in an aquifer system.</title>
        <authorList>
            <person name="Anantharaman K."/>
            <person name="Brown C.T."/>
            <person name="Hug L.A."/>
            <person name="Sharon I."/>
            <person name="Castelle C.J."/>
            <person name="Probst A.J."/>
            <person name="Thomas B.C."/>
            <person name="Singh A."/>
            <person name="Wilkins M.J."/>
            <person name="Karaoz U."/>
            <person name="Brodie E.L."/>
            <person name="Williams K.H."/>
            <person name="Hubbard S.S."/>
            <person name="Banfield J.F."/>
        </authorList>
    </citation>
    <scope>NUCLEOTIDE SEQUENCE [LARGE SCALE GENOMIC DNA]</scope>
</reference>
<dbReference type="Pfam" id="PF00380">
    <property type="entry name" value="Ribosomal_S9"/>
    <property type="match status" value="1"/>
</dbReference>
<dbReference type="Gene3D" id="3.30.230.10">
    <property type="match status" value="1"/>
</dbReference>
<evidence type="ECO:0000256" key="4">
    <source>
        <dbReference type="ARBA" id="ARBA00035259"/>
    </source>
</evidence>
<dbReference type="STRING" id="1802694.A2918_01445"/>
<keyword evidence="3 5" id="KW-0687">Ribonucleoprotein</keyword>
<feature type="compositionally biased region" description="Basic residues" evidence="6">
    <location>
        <begin position="137"/>
        <end position="156"/>
    </location>
</feature>
<evidence type="ECO:0000256" key="2">
    <source>
        <dbReference type="ARBA" id="ARBA00022980"/>
    </source>
</evidence>
<evidence type="ECO:0000256" key="6">
    <source>
        <dbReference type="SAM" id="MobiDB-lite"/>
    </source>
</evidence>
<evidence type="ECO:0000256" key="5">
    <source>
        <dbReference type="HAMAP-Rule" id="MF_00532"/>
    </source>
</evidence>
<dbReference type="AlphaFoldDB" id="A0A1F8GBP9"/>
<dbReference type="Proteomes" id="UP000178227">
    <property type="component" value="Unassembled WGS sequence"/>
</dbReference>
<dbReference type="NCBIfam" id="NF001099">
    <property type="entry name" value="PRK00132.1"/>
    <property type="match status" value="1"/>
</dbReference>
<feature type="region of interest" description="Disordered" evidence="6">
    <location>
        <begin position="130"/>
        <end position="156"/>
    </location>
</feature>
<protein>
    <recommendedName>
        <fullName evidence="4 5">Small ribosomal subunit protein uS9</fullName>
    </recommendedName>
</protein>
<dbReference type="SUPFAM" id="SSF54211">
    <property type="entry name" value="Ribosomal protein S5 domain 2-like"/>
    <property type="match status" value="1"/>
</dbReference>
<dbReference type="InterPro" id="IPR014721">
    <property type="entry name" value="Ribsml_uS5_D2-typ_fold_subgr"/>
</dbReference>
<gene>
    <name evidence="5" type="primary">rpsI</name>
    <name evidence="7" type="ORF">A2918_01445</name>
</gene>
<evidence type="ECO:0000313" key="8">
    <source>
        <dbReference type="Proteomes" id="UP000178227"/>
    </source>
</evidence>
<sequence>MVPEEPVKPATREKYYEARGGRKESVARVRLYTKKATDLSAQAGAATTEEKALIIVNGKDYREYFTDANLWEVVESPLKKLKSINRFKVTVVVHGGGKSGQAGAIKHGIARTLVEFDANFRKKLKKSGYLTRDPRAKERRKYGLKKARKAPRWAKR</sequence>
<evidence type="ECO:0000256" key="3">
    <source>
        <dbReference type="ARBA" id="ARBA00023274"/>
    </source>
</evidence>
<dbReference type="GO" id="GO:0022627">
    <property type="term" value="C:cytosolic small ribosomal subunit"/>
    <property type="evidence" value="ECO:0007669"/>
    <property type="project" value="TreeGrafter"/>
</dbReference>
<dbReference type="HAMAP" id="MF_00532_B">
    <property type="entry name" value="Ribosomal_uS9_B"/>
    <property type="match status" value="1"/>
</dbReference>
<dbReference type="GO" id="GO:0006412">
    <property type="term" value="P:translation"/>
    <property type="evidence" value="ECO:0007669"/>
    <property type="project" value="UniProtKB-UniRule"/>
</dbReference>
<dbReference type="GO" id="GO:0003735">
    <property type="term" value="F:structural constituent of ribosome"/>
    <property type="evidence" value="ECO:0007669"/>
    <property type="project" value="InterPro"/>
</dbReference>
<comment type="caution">
    <text evidence="7">The sequence shown here is derived from an EMBL/GenBank/DDBJ whole genome shotgun (WGS) entry which is preliminary data.</text>
</comment>
<accession>A0A1F8GBP9</accession>
<dbReference type="EMBL" id="MGKI01000008">
    <property type="protein sequence ID" value="OGN22814.1"/>
    <property type="molecule type" value="Genomic_DNA"/>
</dbReference>
<comment type="similarity">
    <text evidence="1 5">Belongs to the universal ribosomal protein uS9 family.</text>
</comment>
<name>A0A1F8GBP9_9BACT</name>
<evidence type="ECO:0000256" key="1">
    <source>
        <dbReference type="ARBA" id="ARBA00005251"/>
    </source>
</evidence>
<evidence type="ECO:0000313" key="7">
    <source>
        <dbReference type="EMBL" id="OGN22814.1"/>
    </source>
</evidence>
<dbReference type="GO" id="GO:0003723">
    <property type="term" value="F:RNA binding"/>
    <property type="evidence" value="ECO:0007669"/>
    <property type="project" value="TreeGrafter"/>
</dbReference>
<keyword evidence="2 5" id="KW-0689">Ribosomal protein</keyword>
<dbReference type="PANTHER" id="PTHR21569">
    <property type="entry name" value="RIBOSOMAL PROTEIN S9"/>
    <property type="match status" value="1"/>
</dbReference>
<organism evidence="7 8">
    <name type="scientific">Candidatus Yanofskybacteria bacterium RIFCSPLOWO2_01_FULL_42_49</name>
    <dbReference type="NCBI Taxonomy" id="1802694"/>
    <lineage>
        <taxon>Bacteria</taxon>
        <taxon>Candidatus Yanofskyibacteriota</taxon>
    </lineage>
</organism>
<dbReference type="InterPro" id="IPR000754">
    <property type="entry name" value="Ribosomal_uS9"/>
</dbReference>
<dbReference type="PANTHER" id="PTHR21569:SF1">
    <property type="entry name" value="SMALL RIBOSOMAL SUBUNIT PROTEIN US9M"/>
    <property type="match status" value="1"/>
</dbReference>
<dbReference type="InterPro" id="IPR023035">
    <property type="entry name" value="Ribosomal_uS9_bac/plastid"/>
</dbReference>
<dbReference type="InterPro" id="IPR020568">
    <property type="entry name" value="Ribosomal_Su5_D2-typ_SF"/>
</dbReference>
<proteinExistence type="inferred from homology"/>